<name>A0ABT7JIK5_9DEIO</name>
<proteinExistence type="predicted"/>
<dbReference type="Proteomes" id="UP001302059">
    <property type="component" value="Unassembled WGS sequence"/>
</dbReference>
<dbReference type="EMBL" id="JASNGB010000124">
    <property type="protein sequence ID" value="MDL2344896.1"/>
    <property type="molecule type" value="Genomic_DNA"/>
</dbReference>
<gene>
    <name evidence="1" type="ORF">QOL99_12145</name>
</gene>
<protein>
    <submittedName>
        <fullName evidence="1">Uncharacterized protein</fullName>
    </submittedName>
</protein>
<dbReference type="RefSeq" id="WP_285524160.1">
    <property type="nucleotide sequence ID" value="NZ_JASNGB010000124.1"/>
</dbReference>
<evidence type="ECO:0000313" key="1">
    <source>
        <dbReference type="EMBL" id="MDL2344896.1"/>
    </source>
</evidence>
<sequence>MPRAPWHPWQLAARFCPRAALGALYFSLSAVAGDGPGGAC</sequence>
<keyword evidence="2" id="KW-1185">Reference proteome</keyword>
<comment type="caution">
    <text evidence="1">The sequence shown here is derived from an EMBL/GenBank/DDBJ whole genome shotgun (WGS) entry which is preliminary data.</text>
</comment>
<organism evidence="1 2">
    <name type="scientific">Deinococcus rhizophilus</name>
    <dbReference type="NCBI Taxonomy" id="3049544"/>
    <lineage>
        <taxon>Bacteria</taxon>
        <taxon>Thermotogati</taxon>
        <taxon>Deinococcota</taxon>
        <taxon>Deinococci</taxon>
        <taxon>Deinococcales</taxon>
        <taxon>Deinococcaceae</taxon>
        <taxon>Deinococcus</taxon>
    </lineage>
</organism>
<reference evidence="1 2" key="1">
    <citation type="submission" date="2023-05" db="EMBL/GenBank/DDBJ databases">
        <authorList>
            <person name="Gao F."/>
        </authorList>
    </citation>
    <scope>NUCLEOTIDE SEQUENCE [LARGE SCALE GENOMIC DNA]</scope>
    <source>
        <strain evidence="1 2">MIMF12</strain>
    </source>
</reference>
<evidence type="ECO:0000313" key="2">
    <source>
        <dbReference type="Proteomes" id="UP001302059"/>
    </source>
</evidence>
<accession>A0ABT7JIK5</accession>